<feature type="region of interest" description="Disordered" evidence="2">
    <location>
        <begin position="66"/>
        <end position="111"/>
    </location>
</feature>
<evidence type="ECO:0000256" key="1">
    <source>
        <dbReference type="PROSITE-ProRule" id="PRU00339"/>
    </source>
</evidence>
<dbReference type="Gene3D" id="1.25.40.10">
    <property type="entry name" value="Tetratricopeptide repeat domain"/>
    <property type="match status" value="1"/>
</dbReference>
<evidence type="ECO:0000256" key="2">
    <source>
        <dbReference type="SAM" id="MobiDB-lite"/>
    </source>
</evidence>
<dbReference type="PANTHER" id="PTHR15544:SF0">
    <property type="entry name" value="TETRATRICOPEPTIDE REPEAT PROTEIN 33"/>
    <property type="match status" value="1"/>
</dbReference>
<gene>
    <name evidence="3" type="ORF">L195_g006019</name>
</gene>
<dbReference type="InterPro" id="IPR052658">
    <property type="entry name" value="TPR-containing"/>
</dbReference>
<proteinExistence type="predicted"/>
<organism evidence="3 4">
    <name type="scientific">Trifolium pratense</name>
    <name type="common">Red clover</name>
    <dbReference type="NCBI Taxonomy" id="57577"/>
    <lineage>
        <taxon>Eukaryota</taxon>
        <taxon>Viridiplantae</taxon>
        <taxon>Streptophyta</taxon>
        <taxon>Embryophyta</taxon>
        <taxon>Tracheophyta</taxon>
        <taxon>Spermatophyta</taxon>
        <taxon>Magnoliopsida</taxon>
        <taxon>eudicotyledons</taxon>
        <taxon>Gunneridae</taxon>
        <taxon>Pentapetalae</taxon>
        <taxon>rosids</taxon>
        <taxon>fabids</taxon>
        <taxon>Fabales</taxon>
        <taxon>Fabaceae</taxon>
        <taxon>Papilionoideae</taxon>
        <taxon>50 kb inversion clade</taxon>
        <taxon>NPAAA clade</taxon>
        <taxon>Hologalegina</taxon>
        <taxon>IRL clade</taxon>
        <taxon>Trifolieae</taxon>
        <taxon>Trifolium</taxon>
    </lineage>
</organism>
<reference evidence="3 4" key="2">
    <citation type="journal article" date="2017" name="Front. Plant Sci.">
        <title>Gene Classification and Mining of Molecular Markers Useful in Red Clover (Trifolium pratense) Breeding.</title>
        <authorList>
            <person name="Istvanek J."/>
            <person name="Dluhosova J."/>
            <person name="Dluhos P."/>
            <person name="Patkova L."/>
            <person name="Nedelnik J."/>
            <person name="Repkova J."/>
        </authorList>
    </citation>
    <scope>NUCLEOTIDE SEQUENCE [LARGE SCALE GENOMIC DNA]</scope>
    <source>
        <strain evidence="4">cv. Tatra</strain>
        <tissue evidence="3">Young leaves</tissue>
    </source>
</reference>
<sequence length="281" mass="31728">MGSKALLDILPRLVSLTFFWELFLGSFDILHVELHTIHQRYHLREEEKRVREIAVVEEERRGGGNMKVTWKNTKKKKPSLPPLSHFELDNDPNNDDTPDGRTVRSPNSDQSTQLAMQFQAQGDNLAMEGKYREALGKWETAITLAPDVPVLHEQKAQVLLEIGEAWNALKAAIRATGLKPSWAEAWVTLGRAQLNYGEPDNAIESFDRALALKPDYEEAQDDRKTALRLVKKRKQLHSSVAKFVYCQQLHGQKAHNLLGGNLGETKSNALGSQESETPHLH</sequence>
<name>A0A2K3P2F8_TRIPR</name>
<dbReference type="STRING" id="57577.A0A2K3P2F8"/>
<reference evidence="3 4" key="1">
    <citation type="journal article" date="2014" name="Am. J. Bot.">
        <title>Genome assembly and annotation for red clover (Trifolium pratense; Fabaceae).</title>
        <authorList>
            <person name="Istvanek J."/>
            <person name="Jaros M."/>
            <person name="Krenek A."/>
            <person name="Repkova J."/>
        </authorList>
    </citation>
    <scope>NUCLEOTIDE SEQUENCE [LARGE SCALE GENOMIC DNA]</scope>
    <source>
        <strain evidence="4">cv. Tatra</strain>
        <tissue evidence="3">Young leaves</tissue>
    </source>
</reference>
<dbReference type="InterPro" id="IPR019734">
    <property type="entry name" value="TPR_rpt"/>
</dbReference>
<evidence type="ECO:0000313" key="4">
    <source>
        <dbReference type="Proteomes" id="UP000236291"/>
    </source>
</evidence>
<accession>A0A2K3P2F8</accession>
<dbReference type="Proteomes" id="UP000236291">
    <property type="component" value="Unassembled WGS sequence"/>
</dbReference>
<dbReference type="Pfam" id="PF00515">
    <property type="entry name" value="TPR_1"/>
    <property type="match status" value="1"/>
</dbReference>
<dbReference type="InterPro" id="IPR011990">
    <property type="entry name" value="TPR-like_helical_dom_sf"/>
</dbReference>
<dbReference type="PROSITE" id="PS50005">
    <property type="entry name" value="TPR"/>
    <property type="match status" value="1"/>
</dbReference>
<feature type="repeat" description="TPR" evidence="1">
    <location>
        <begin position="183"/>
        <end position="216"/>
    </location>
</feature>
<keyword evidence="1" id="KW-0802">TPR repeat</keyword>
<dbReference type="EMBL" id="ASHM01003165">
    <property type="protein sequence ID" value="PNY09467.1"/>
    <property type="molecule type" value="Genomic_DNA"/>
</dbReference>
<comment type="caution">
    <text evidence="3">The sequence shown here is derived from an EMBL/GenBank/DDBJ whole genome shotgun (WGS) entry which is preliminary data.</text>
</comment>
<dbReference type="SUPFAM" id="SSF48452">
    <property type="entry name" value="TPR-like"/>
    <property type="match status" value="1"/>
</dbReference>
<protein>
    <submittedName>
        <fullName evidence="3">Tetratricopeptide repeat protein 33-like</fullName>
    </submittedName>
</protein>
<evidence type="ECO:0000313" key="3">
    <source>
        <dbReference type="EMBL" id="PNY09467.1"/>
    </source>
</evidence>
<dbReference type="PANTHER" id="PTHR15544">
    <property type="entry name" value="OSMOSIS RESPONSIVE FACTOR"/>
    <property type="match status" value="1"/>
</dbReference>
<dbReference type="PROSITE" id="PS50293">
    <property type="entry name" value="TPR_REGION"/>
    <property type="match status" value="1"/>
</dbReference>
<dbReference type="AlphaFoldDB" id="A0A2K3P2F8"/>
<dbReference type="SMART" id="SM00028">
    <property type="entry name" value="TPR"/>
    <property type="match status" value="3"/>
</dbReference>